<dbReference type="Pfam" id="PF13407">
    <property type="entry name" value="Peripla_BP_4"/>
    <property type="match status" value="1"/>
</dbReference>
<reference evidence="5" key="1">
    <citation type="journal article" date="2015" name="Genome Announc.">
        <title>Draft Genome Sequence of Anaerolineae Strain TC1, a Novel Isolate from a Methanogenic Wastewater Treatment System.</title>
        <authorList>
            <person name="Matsuura N."/>
            <person name="Tourlousse D.M."/>
            <person name="Sun L."/>
            <person name="Toyonaga M."/>
            <person name="Kuroda K."/>
            <person name="Ohashi A."/>
            <person name="Cruz R."/>
            <person name="Yamaguchi T."/>
            <person name="Sekiguchi Y."/>
        </authorList>
    </citation>
    <scope>NUCLEOTIDE SEQUENCE [LARGE SCALE GENOMIC DNA]</scope>
    <source>
        <strain evidence="5">TC1</strain>
    </source>
</reference>
<name>A0A0S7BS06_9CHLR</name>
<dbReference type="Gene3D" id="3.40.50.2300">
    <property type="match status" value="2"/>
</dbReference>
<sequence>MKRCADAGIPIVVVNSKTNNTDELANAYVGSNDVEAGEIMANYVIEKLPDGGKYAHMMGIVGNSAQIQRGEGIANVMSKNDKWESVGDFAADWSADKAVQFATDVLTQYGDELKAIICDNDDMSSAVQAYVNSVDRKDIVCIGVDGNAGPLAMVKEGTLGATVLQDGAAQVKTAIALIPDIIAKKEVEKEIMVPFTLVTKDNVDEYLK</sequence>
<keyword evidence="6" id="KW-1185">Reference proteome</keyword>
<dbReference type="STRING" id="1678840.ATC1_13454"/>
<comment type="similarity">
    <text evidence="2">Belongs to the bacterial solute-binding protein 2 family.</text>
</comment>
<evidence type="ECO:0000256" key="2">
    <source>
        <dbReference type="ARBA" id="ARBA00007639"/>
    </source>
</evidence>
<evidence type="ECO:0000313" key="6">
    <source>
        <dbReference type="Proteomes" id="UP000053370"/>
    </source>
</evidence>
<evidence type="ECO:0000256" key="3">
    <source>
        <dbReference type="ARBA" id="ARBA00022729"/>
    </source>
</evidence>
<dbReference type="Proteomes" id="UP000053370">
    <property type="component" value="Unassembled WGS sequence"/>
</dbReference>
<comment type="subcellular location">
    <subcellularLocation>
        <location evidence="1">Cell envelope</location>
    </subcellularLocation>
</comment>
<organism evidence="5">
    <name type="scientific">Flexilinea flocculi</name>
    <dbReference type="NCBI Taxonomy" id="1678840"/>
    <lineage>
        <taxon>Bacteria</taxon>
        <taxon>Bacillati</taxon>
        <taxon>Chloroflexota</taxon>
        <taxon>Anaerolineae</taxon>
        <taxon>Anaerolineales</taxon>
        <taxon>Anaerolineaceae</taxon>
        <taxon>Flexilinea</taxon>
    </lineage>
</organism>
<dbReference type="GO" id="GO:0030313">
    <property type="term" value="C:cell envelope"/>
    <property type="evidence" value="ECO:0007669"/>
    <property type="project" value="UniProtKB-SubCell"/>
</dbReference>
<evidence type="ECO:0000313" key="5">
    <source>
        <dbReference type="EMBL" id="GAP40478.1"/>
    </source>
</evidence>
<dbReference type="OrthoDB" id="9804917at2"/>
<dbReference type="GO" id="GO:0030246">
    <property type="term" value="F:carbohydrate binding"/>
    <property type="evidence" value="ECO:0007669"/>
    <property type="project" value="UniProtKB-ARBA"/>
</dbReference>
<dbReference type="InterPro" id="IPR028082">
    <property type="entry name" value="Peripla_BP_I"/>
</dbReference>
<proteinExistence type="inferred from homology"/>
<evidence type="ECO:0000259" key="4">
    <source>
        <dbReference type="Pfam" id="PF13407"/>
    </source>
</evidence>
<dbReference type="PANTHER" id="PTHR46847">
    <property type="entry name" value="D-ALLOSE-BINDING PERIPLASMIC PROTEIN-RELATED"/>
    <property type="match status" value="1"/>
</dbReference>
<accession>A0A0S7BS06</accession>
<evidence type="ECO:0000256" key="1">
    <source>
        <dbReference type="ARBA" id="ARBA00004196"/>
    </source>
</evidence>
<protein>
    <submittedName>
        <fullName evidence="5">Periplasmic binding protein domain</fullName>
    </submittedName>
</protein>
<dbReference type="PANTHER" id="PTHR46847:SF1">
    <property type="entry name" value="D-ALLOSE-BINDING PERIPLASMIC PROTEIN-RELATED"/>
    <property type="match status" value="1"/>
</dbReference>
<gene>
    <name evidence="5" type="ORF">ATC1_13454</name>
</gene>
<keyword evidence="3" id="KW-0732">Signal</keyword>
<dbReference type="SUPFAM" id="SSF53822">
    <property type="entry name" value="Periplasmic binding protein-like I"/>
    <property type="match status" value="1"/>
</dbReference>
<dbReference type="AlphaFoldDB" id="A0A0S7BS06"/>
<dbReference type="InterPro" id="IPR025997">
    <property type="entry name" value="SBP_2_dom"/>
</dbReference>
<feature type="domain" description="Periplasmic binding protein" evidence="4">
    <location>
        <begin position="1"/>
        <end position="185"/>
    </location>
</feature>
<dbReference type="EMBL" id="DF968181">
    <property type="protein sequence ID" value="GAP40478.1"/>
    <property type="molecule type" value="Genomic_DNA"/>
</dbReference>